<evidence type="ECO:0000256" key="1">
    <source>
        <dbReference type="ARBA" id="ARBA00023125"/>
    </source>
</evidence>
<dbReference type="Gene3D" id="1.10.357.10">
    <property type="entry name" value="Tetracycline Repressor, domain 2"/>
    <property type="match status" value="1"/>
</dbReference>
<gene>
    <name evidence="4" type="ORF">DI533_05750</name>
</gene>
<dbReference type="EMBL" id="QFQS01000001">
    <property type="protein sequence ID" value="PZR00107.1"/>
    <property type="molecule type" value="Genomic_DNA"/>
</dbReference>
<dbReference type="InterPro" id="IPR009057">
    <property type="entry name" value="Homeodomain-like_sf"/>
</dbReference>
<dbReference type="Proteomes" id="UP000248975">
    <property type="component" value="Unassembled WGS sequence"/>
</dbReference>
<organism evidence="4 5">
    <name type="scientific">Cereibacter sphaeroides</name>
    <name type="common">Rhodobacter sphaeroides</name>
    <dbReference type="NCBI Taxonomy" id="1063"/>
    <lineage>
        <taxon>Bacteria</taxon>
        <taxon>Pseudomonadati</taxon>
        <taxon>Pseudomonadota</taxon>
        <taxon>Alphaproteobacteria</taxon>
        <taxon>Rhodobacterales</taxon>
        <taxon>Paracoccaceae</taxon>
        <taxon>Cereibacter</taxon>
    </lineage>
</organism>
<dbReference type="GO" id="GO:0003677">
    <property type="term" value="F:DNA binding"/>
    <property type="evidence" value="ECO:0007669"/>
    <property type="project" value="UniProtKB-UniRule"/>
</dbReference>
<dbReference type="PROSITE" id="PS50977">
    <property type="entry name" value="HTH_TETR_2"/>
    <property type="match status" value="1"/>
</dbReference>
<evidence type="ECO:0000313" key="5">
    <source>
        <dbReference type="Proteomes" id="UP000248975"/>
    </source>
</evidence>
<feature type="domain" description="HTH tetR-type" evidence="3">
    <location>
        <begin position="14"/>
        <end position="74"/>
    </location>
</feature>
<proteinExistence type="predicted"/>
<dbReference type="InterPro" id="IPR001647">
    <property type="entry name" value="HTH_TetR"/>
</dbReference>
<evidence type="ECO:0000256" key="2">
    <source>
        <dbReference type="PROSITE-ProRule" id="PRU00335"/>
    </source>
</evidence>
<accession>A0A2W5SE56</accession>
<comment type="caution">
    <text evidence="4">The sequence shown here is derived from an EMBL/GenBank/DDBJ whole genome shotgun (WGS) entry which is preliminary data.</text>
</comment>
<sequence length="199" mass="21632">MEHPHATLRDRRRTETAFHIQFVTLDLIRKHGLANVSSEMIAAEAGISKRTFFNYYTNKEAAAVGPASGFEETALAAFAAAKGRLTDDIADLLRDLLQSRPAQKETIRAIDEVLIHSPSLLPAFRASMNIITDQMTALLTARLGPAQEKTAAATAELVGIVLIQALQLWAHDDGMKLEDAMRFLTGQLEAIGGLLAPKA</sequence>
<evidence type="ECO:0000313" key="4">
    <source>
        <dbReference type="EMBL" id="PZR00107.1"/>
    </source>
</evidence>
<evidence type="ECO:0000259" key="3">
    <source>
        <dbReference type="PROSITE" id="PS50977"/>
    </source>
</evidence>
<feature type="DNA-binding region" description="H-T-H motif" evidence="2">
    <location>
        <begin position="37"/>
        <end position="56"/>
    </location>
</feature>
<dbReference type="Pfam" id="PF00440">
    <property type="entry name" value="TetR_N"/>
    <property type="match status" value="1"/>
</dbReference>
<protein>
    <recommendedName>
        <fullName evidence="3">HTH tetR-type domain-containing protein</fullName>
    </recommendedName>
</protein>
<name>A0A2W5SE56_CERSP</name>
<keyword evidence="1 2" id="KW-0238">DNA-binding</keyword>
<dbReference type="SUPFAM" id="SSF46689">
    <property type="entry name" value="Homeodomain-like"/>
    <property type="match status" value="1"/>
</dbReference>
<dbReference type="AlphaFoldDB" id="A0A2W5SE56"/>
<reference evidence="4 5" key="1">
    <citation type="submission" date="2017-08" db="EMBL/GenBank/DDBJ databases">
        <title>Infants hospitalized years apart are colonized by the same room-sourced microbial strains.</title>
        <authorList>
            <person name="Brooks B."/>
            <person name="Olm M.R."/>
            <person name="Firek B.A."/>
            <person name="Baker R."/>
            <person name="Thomas B.C."/>
            <person name="Morowitz M.J."/>
            <person name="Banfield J.F."/>
        </authorList>
    </citation>
    <scope>NUCLEOTIDE SEQUENCE [LARGE SCALE GENOMIC DNA]</scope>
    <source>
        <strain evidence="4">S2_003_000_R2_11</strain>
    </source>
</reference>